<name>A0AAV5GE60_9BASI</name>
<dbReference type="EMBL" id="BQKY01000003">
    <property type="protein sequence ID" value="GJN88809.1"/>
    <property type="molecule type" value="Genomic_DNA"/>
</dbReference>
<dbReference type="GO" id="GO:0071763">
    <property type="term" value="P:nuclear membrane organization"/>
    <property type="evidence" value="ECO:0007669"/>
    <property type="project" value="TreeGrafter"/>
</dbReference>
<evidence type="ECO:0000259" key="8">
    <source>
        <dbReference type="Pfam" id="PF09402"/>
    </source>
</evidence>
<feature type="compositionally biased region" description="Acidic residues" evidence="7">
    <location>
        <begin position="87"/>
        <end position="101"/>
    </location>
</feature>
<evidence type="ECO:0000313" key="10">
    <source>
        <dbReference type="EMBL" id="GJN88809.1"/>
    </source>
</evidence>
<evidence type="ECO:0000256" key="7">
    <source>
        <dbReference type="SAM" id="MobiDB-lite"/>
    </source>
</evidence>
<dbReference type="PANTHER" id="PTHR47808">
    <property type="entry name" value="INNER NUCLEAR MEMBRANE PROTEIN HEH2-RELATED"/>
    <property type="match status" value="1"/>
</dbReference>
<dbReference type="InterPro" id="IPR018996">
    <property type="entry name" value="Man1/Src1-like_C"/>
</dbReference>
<dbReference type="Gene3D" id="1.10.10.1180">
    <property type="entry name" value="MAN1, winged-helix domain"/>
    <property type="match status" value="1"/>
</dbReference>
<keyword evidence="6" id="KW-0539">Nucleus</keyword>
<reference evidence="10 11" key="1">
    <citation type="submission" date="2021-12" db="EMBL/GenBank/DDBJ databases">
        <title>High titer production of polyol ester of fatty acids by Rhodotorula paludigena BS15 towards product separation-free biomass refinery.</title>
        <authorList>
            <person name="Mano J."/>
            <person name="Ono H."/>
            <person name="Tanaka T."/>
            <person name="Naito K."/>
            <person name="Sushida H."/>
            <person name="Ike M."/>
            <person name="Tokuyasu K."/>
            <person name="Kitaoka M."/>
        </authorList>
    </citation>
    <scope>NUCLEOTIDE SEQUENCE [LARGE SCALE GENOMIC DNA]</scope>
    <source>
        <strain evidence="10 11">BS15</strain>
    </source>
</reference>
<keyword evidence="3" id="KW-0812">Transmembrane</keyword>
<keyword evidence="2" id="KW-0597">Phosphoprotein</keyword>
<evidence type="ECO:0000256" key="1">
    <source>
        <dbReference type="ARBA" id="ARBA00004540"/>
    </source>
</evidence>
<dbReference type="InterPro" id="IPR025856">
    <property type="entry name" value="HeH/LEM_domain"/>
</dbReference>
<feature type="domain" description="HeH/LEM" evidence="9">
    <location>
        <begin position="14"/>
        <end position="48"/>
    </location>
</feature>
<evidence type="ECO:0000256" key="2">
    <source>
        <dbReference type="ARBA" id="ARBA00022553"/>
    </source>
</evidence>
<evidence type="ECO:0000256" key="6">
    <source>
        <dbReference type="ARBA" id="ARBA00023242"/>
    </source>
</evidence>
<feature type="compositionally biased region" description="Low complexity" evidence="7">
    <location>
        <begin position="348"/>
        <end position="359"/>
    </location>
</feature>
<dbReference type="CDD" id="cd12935">
    <property type="entry name" value="LEM_like"/>
    <property type="match status" value="1"/>
</dbReference>
<feature type="compositionally biased region" description="Low complexity" evidence="7">
    <location>
        <begin position="316"/>
        <end position="331"/>
    </location>
</feature>
<feature type="compositionally biased region" description="Basic residues" evidence="7">
    <location>
        <begin position="152"/>
        <end position="164"/>
    </location>
</feature>
<feature type="region of interest" description="Disordered" evidence="7">
    <location>
        <begin position="408"/>
        <end position="469"/>
    </location>
</feature>
<feature type="compositionally biased region" description="Basic residues" evidence="7">
    <location>
        <begin position="110"/>
        <end position="125"/>
    </location>
</feature>
<feature type="compositionally biased region" description="Basic and acidic residues" evidence="7">
    <location>
        <begin position="64"/>
        <end position="73"/>
    </location>
</feature>
<gene>
    <name evidence="10" type="ORF">Rhopal_001780-T1</name>
</gene>
<feature type="compositionally biased region" description="Basic and acidic residues" evidence="7">
    <location>
        <begin position="887"/>
        <end position="903"/>
    </location>
</feature>
<dbReference type="GO" id="GO:0034399">
    <property type="term" value="C:nuclear periphery"/>
    <property type="evidence" value="ECO:0007669"/>
    <property type="project" value="TreeGrafter"/>
</dbReference>
<evidence type="ECO:0008006" key="12">
    <source>
        <dbReference type="Google" id="ProtNLM"/>
    </source>
</evidence>
<sequence>MATPPPYLLPAFDPQKAKVAELRGILLENDVPFSVGTAKKPELVSLFERHVRPRAASLLADFRSVRPSDHGVLDGESQGSSLRELDTEPEDGPFSGDDADELAAPARGAATKKKGGKVVRSRARKSAAGPGRGRRGAESDEDDALEVEPPKPAKKRGGRKSLRHAVRDAEDGDEAMQVDAREVEYEAPMDYEAPLRGDEDDDEDSPAPAPARTASVSPKKRKEPATPRLSDLVKKADSPSDGNFSDFNPFQSGGEETPGREVKRRKSSLGPSRLRGEGESPHKASPRKSMPALPSQQQSSRDSATSSAGAWATPDRAPAARGPRARSSLGGAALGGTPQSTSSSGDLAPAISIPPYSAPGTQSRASRVSFGGVAQGSAAGTPTVGVQYMVPVNKVKTTPPQMAALLREREAASAPASASKGRSSTGGGRVAGPSPQTRRKSSSPVEELAPAPAAAVTQGRNALKPRQQQGTITLKRASDKTRSVLPGLGALVSALPYALALIAFVYLAWAREEKLAAGFCDTSSSTNARLASRGTSLAVPSLPPLSPRVLSALDAAHLRPSCTPCPSHGHCTDGVFVGCTRDYVPRRASAALSLAGLVPLAPRCVPDTHKLMLVAQQAATASHLLRRRRGEVVCSRGLERQRRRDRAGGREDAFVFGVEAERVLEVLRAENDDGKAHYDEDVLEEVSRLALRDLEAHGEVVVWQNGDEYWYASTTAEMPFSCQARLYFFAALKRHKTFLGSLLALLGSVLYVRRWFRKRAHESTLVAQLVQVALRQLQQQVRFFSPRQLTPDARADHAKRQERSHYADPVHIPFPHVAPSHLRDLVLQSEHSPARRARLWQKVARVVEGNANVRVGDVEVNGEELRGWTWTGPHSAAAAAAVGQGAEGERAERPEMSEGERRAFVPSSPAGAAFAR</sequence>
<organism evidence="10 11">
    <name type="scientific">Rhodotorula paludigena</name>
    <dbReference type="NCBI Taxonomy" id="86838"/>
    <lineage>
        <taxon>Eukaryota</taxon>
        <taxon>Fungi</taxon>
        <taxon>Dikarya</taxon>
        <taxon>Basidiomycota</taxon>
        <taxon>Pucciniomycotina</taxon>
        <taxon>Microbotryomycetes</taxon>
        <taxon>Sporidiobolales</taxon>
        <taxon>Sporidiobolaceae</taxon>
        <taxon>Rhodotorula</taxon>
    </lineage>
</organism>
<evidence type="ECO:0000259" key="9">
    <source>
        <dbReference type="Pfam" id="PF12949"/>
    </source>
</evidence>
<dbReference type="GO" id="GO:0003682">
    <property type="term" value="F:chromatin binding"/>
    <property type="evidence" value="ECO:0007669"/>
    <property type="project" value="InterPro"/>
</dbReference>
<evidence type="ECO:0000313" key="11">
    <source>
        <dbReference type="Proteomes" id="UP001342314"/>
    </source>
</evidence>
<proteinExistence type="predicted"/>
<dbReference type="InterPro" id="IPR044780">
    <property type="entry name" value="Heh2/Src1"/>
</dbReference>
<evidence type="ECO:0000256" key="5">
    <source>
        <dbReference type="ARBA" id="ARBA00023136"/>
    </source>
</evidence>
<dbReference type="Pfam" id="PF09402">
    <property type="entry name" value="MSC"/>
    <property type="match status" value="1"/>
</dbReference>
<evidence type="ECO:0000256" key="4">
    <source>
        <dbReference type="ARBA" id="ARBA00022989"/>
    </source>
</evidence>
<keyword evidence="5" id="KW-0472">Membrane</keyword>
<dbReference type="AlphaFoldDB" id="A0AAV5GE60"/>
<feature type="domain" description="Man1/Src1-like C-terminal" evidence="8">
    <location>
        <begin position="499"/>
        <end position="873"/>
    </location>
</feature>
<feature type="compositionally biased region" description="Polar residues" evidence="7">
    <location>
        <begin position="294"/>
        <end position="308"/>
    </location>
</feature>
<dbReference type="PANTHER" id="PTHR47808:SF2">
    <property type="entry name" value="LEM DOMAIN-CONTAINING PROTEIN 2"/>
    <property type="match status" value="1"/>
</dbReference>
<evidence type="ECO:0000256" key="3">
    <source>
        <dbReference type="ARBA" id="ARBA00022692"/>
    </source>
</evidence>
<comment type="subcellular location">
    <subcellularLocation>
        <location evidence="1">Nucleus inner membrane</location>
    </subcellularLocation>
</comment>
<feature type="compositionally biased region" description="Polar residues" evidence="7">
    <location>
        <begin position="240"/>
        <end position="251"/>
    </location>
</feature>
<dbReference type="GO" id="GO:0005637">
    <property type="term" value="C:nuclear inner membrane"/>
    <property type="evidence" value="ECO:0007669"/>
    <property type="project" value="UniProtKB-SubCell"/>
</dbReference>
<comment type="caution">
    <text evidence="10">The sequence shown here is derived from an EMBL/GenBank/DDBJ whole genome shotgun (WGS) entry which is preliminary data.</text>
</comment>
<dbReference type="Proteomes" id="UP001342314">
    <property type="component" value="Unassembled WGS sequence"/>
</dbReference>
<dbReference type="GO" id="GO:0005783">
    <property type="term" value="C:endoplasmic reticulum"/>
    <property type="evidence" value="ECO:0007669"/>
    <property type="project" value="TreeGrafter"/>
</dbReference>
<accession>A0AAV5GE60</accession>
<dbReference type="InterPro" id="IPR041885">
    <property type="entry name" value="MAN1_winged_helix_dom"/>
</dbReference>
<keyword evidence="4" id="KW-1133">Transmembrane helix</keyword>
<feature type="region of interest" description="Disordered" evidence="7">
    <location>
        <begin position="882"/>
        <end position="916"/>
    </location>
</feature>
<feature type="region of interest" description="Disordered" evidence="7">
    <location>
        <begin position="64"/>
        <end position="383"/>
    </location>
</feature>
<protein>
    <recommendedName>
        <fullName evidence="12">Inner nuclear membrane protein MAN1</fullName>
    </recommendedName>
</protein>
<dbReference type="Pfam" id="PF12949">
    <property type="entry name" value="HeH"/>
    <property type="match status" value="1"/>
</dbReference>
<keyword evidence="11" id="KW-1185">Reference proteome</keyword>